<name>A0A7S1D4Y5_CYCTE</name>
<proteinExistence type="predicted"/>
<reference evidence="1" key="1">
    <citation type="submission" date="2021-01" db="EMBL/GenBank/DDBJ databases">
        <authorList>
            <person name="Corre E."/>
            <person name="Pelletier E."/>
            <person name="Niang G."/>
            <person name="Scheremetjew M."/>
            <person name="Finn R."/>
            <person name="Kale V."/>
            <person name="Holt S."/>
            <person name="Cochrane G."/>
            <person name="Meng A."/>
            <person name="Brown T."/>
            <person name="Cohen L."/>
        </authorList>
    </citation>
    <scope>NUCLEOTIDE SEQUENCE</scope>
    <source>
        <strain evidence="1">ECT3854</strain>
    </source>
</reference>
<protein>
    <submittedName>
        <fullName evidence="1">Uncharacterized protein</fullName>
    </submittedName>
</protein>
<evidence type="ECO:0000313" key="1">
    <source>
        <dbReference type="EMBL" id="CAD8936417.1"/>
    </source>
</evidence>
<sequence>MDVFSRSVCRRHRPIRRPDYSLTKEISMMASLEAKEAARHDAQRTRNRAGMVDFGSWTNAWMAAVSSPSRHYTGGNSSSSIFPTTMMMNMASDSSIYSRNLRRKTGRHSV</sequence>
<dbReference type="EMBL" id="HBFW01011570">
    <property type="protein sequence ID" value="CAD8936417.1"/>
    <property type="molecule type" value="Transcribed_RNA"/>
</dbReference>
<accession>A0A7S1D4Y5</accession>
<dbReference type="AlphaFoldDB" id="A0A7S1D4Y5"/>
<gene>
    <name evidence="1" type="ORF">CTEN0397_LOCUS7451</name>
</gene>
<organism evidence="1">
    <name type="scientific">Cyclophora tenuis</name>
    <name type="common">Marine diatom</name>
    <dbReference type="NCBI Taxonomy" id="216820"/>
    <lineage>
        <taxon>Eukaryota</taxon>
        <taxon>Sar</taxon>
        <taxon>Stramenopiles</taxon>
        <taxon>Ochrophyta</taxon>
        <taxon>Bacillariophyta</taxon>
        <taxon>Fragilariophyceae</taxon>
        <taxon>Fragilariophycidae</taxon>
        <taxon>Cyclophorales</taxon>
        <taxon>Cyclophoraceae</taxon>
        <taxon>Cyclophora</taxon>
    </lineage>
</organism>